<dbReference type="Proteomes" id="UP000619260">
    <property type="component" value="Unassembled WGS sequence"/>
</dbReference>
<dbReference type="Pfam" id="PF03713">
    <property type="entry name" value="DUF305"/>
    <property type="match status" value="1"/>
</dbReference>
<feature type="chain" id="PRO_5035274192" evidence="1">
    <location>
        <begin position="23"/>
        <end position="200"/>
    </location>
</feature>
<dbReference type="PANTHER" id="PTHR36933:SF1">
    <property type="entry name" value="SLL0788 PROTEIN"/>
    <property type="match status" value="1"/>
</dbReference>
<sequence>MKLRSLLTVALAAVLLAGCGDAPKTPAPNGTDAKEGTGIAIPAAATVHNGTDVMFLQMMITHHGQGLEMTKLAAQKATRPEIKQLAAAIDLTQSEEIKIMSAWLKGWNEGTAVSHDMSAHTDHGGLPATGPEEIAALGKASGADFDRTFLALMSGHQGAAAELTNLVSTGGQNPETKELARRIKESRQAQVAQMISLMNG</sequence>
<keyword evidence="1" id="KW-0732">Signal</keyword>
<feature type="signal peptide" evidence="1">
    <location>
        <begin position="1"/>
        <end position="22"/>
    </location>
</feature>
<gene>
    <name evidence="3" type="ORF">Val02_59320</name>
</gene>
<evidence type="ECO:0000313" key="4">
    <source>
        <dbReference type="Proteomes" id="UP000619260"/>
    </source>
</evidence>
<dbReference type="PROSITE" id="PS51257">
    <property type="entry name" value="PROKAR_LIPOPROTEIN"/>
    <property type="match status" value="1"/>
</dbReference>
<dbReference type="EMBL" id="BOPF01000024">
    <property type="protein sequence ID" value="GIJ49046.1"/>
    <property type="molecule type" value="Genomic_DNA"/>
</dbReference>
<dbReference type="PANTHER" id="PTHR36933">
    <property type="entry name" value="SLL0788 PROTEIN"/>
    <property type="match status" value="1"/>
</dbReference>
<evidence type="ECO:0000313" key="3">
    <source>
        <dbReference type="EMBL" id="GIJ49046.1"/>
    </source>
</evidence>
<proteinExistence type="predicted"/>
<dbReference type="Gene3D" id="1.20.1260.10">
    <property type="match status" value="1"/>
</dbReference>
<reference evidence="3" key="1">
    <citation type="submission" date="2021-01" db="EMBL/GenBank/DDBJ databases">
        <title>Whole genome shotgun sequence of Virgisporangium aliadipatigenens NBRC 105644.</title>
        <authorList>
            <person name="Komaki H."/>
            <person name="Tamura T."/>
        </authorList>
    </citation>
    <scope>NUCLEOTIDE SEQUENCE</scope>
    <source>
        <strain evidence="3">NBRC 105644</strain>
    </source>
</reference>
<feature type="domain" description="DUF305" evidence="2">
    <location>
        <begin position="52"/>
        <end position="196"/>
    </location>
</feature>
<evidence type="ECO:0000259" key="2">
    <source>
        <dbReference type="Pfam" id="PF03713"/>
    </source>
</evidence>
<evidence type="ECO:0000256" key="1">
    <source>
        <dbReference type="SAM" id="SignalP"/>
    </source>
</evidence>
<dbReference type="InterPro" id="IPR012347">
    <property type="entry name" value="Ferritin-like"/>
</dbReference>
<dbReference type="AlphaFoldDB" id="A0A8J4DTA7"/>
<accession>A0A8J4DTA7</accession>
<dbReference type="InterPro" id="IPR005183">
    <property type="entry name" value="DUF305_CopM-like"/>
</dbReference>
<protein>
    <submittedName>
        <fullName evidence="3">DUF305 domain-containing protein</fullName>
    </submittedName>
</protein>
<organism evidence="3 4">
    <name type="scientific">Virgisporangium aliadipatigenens</name>
    <dbReference type="NCBI Taxonomy" id="741659"/>
    <lineage>
        <taxon>Bacteria</taxon>
        <taxon>Bacillati</taxon>
        <taxon>Actinomycetota</taxon>
        <taxon>Actinomycetes</taxon>
        <taxon>Micromonosporales</taxon>
        <taxon>Micromonosporaceae</taxon>
        <taxon>Virgisporangium</taxon>
    </lineage>
</organism>
<name>A0A8J4DTA7_9ACTN</name>
<comment type="caution">
    <text evidence="3">The sequence shown here is derived from an EMBL/GenBank/DDBJ whole genome shotgun (WGS) entry which is preliminary data.</text>
</comment>
<keyword evidence="4" id="KW-1185">Reference proteome</keyword>